<dbReference type="AlphaFoldDB" id="A0ABD3KGB4"/>
<dbReference type="Gene3D" id="3.40.50.720">
    <property type="entry name" value="NAD(P)-binding Rossmann-like Domain"/>
    <property type="match status" value="1"/>
</dbReference>
<evidence type="ECO:0000259" key="4">
    <source>
        <dbReference type="Pfam" id="PF05368"/>
    </source>
</evidence>
<dbReference type="Gene3D" id="3.90.25.10">
    <property type="entry name" value="UDP-galactose 4-epimerase, domain 1"/>
    <property type="match status" value="1"/>
</dbReference>
<evidence type="ECO:0000256" key="1">
    <source>
        <dbReference type="ARBA" id="ARBA00005725"/>
    </source>
</evidence>
<sequence length="308" mass="33735">MAEKSRVLVIGSTGSIGKFIVEASVKFGHPTFALVRESSLSDPAKASIAEGFKSLGVKLVRGNVYDQESLLTAIKQVDVVISAVAQQQVAIQDKIVAAIKAAGNIKRFLASEFGNDADHHHAVEPAKTVYATKAKIRRLVEAEGIPYTHVVSNAFSGYHLSNLSQLGATAPPRDKVVIFGDGNAKVVFNTEDDIGTYTIKAIDDPRTLNKILYIRPPANTISMNELVSLWERKIGKTLERTYVPEEEVLKNIQEAAFPQNVILAVLHSVFVKGDQANFEIKPSFGVEASELYPDVKYTTVDQYMDQFI</sequence>
<accession>A0ABD3KGB4</accession>
<dbReference type="PANTHER" id="PTHR43349">
    <property type="entry name" value="PINORESINOL REDUCTASE-RELATED"/>
    <property type="match status" value="1"/>
</dbReference>
<comment type="similarity">
    <text evidence="1">Belongs to the NmrA-type oxidoreductase family. Isoflavone reductase subfamily.</text>
</comment>
<dbReference type="InterPro" id="IPR036291">
    <property type="entry name" value="NAD(P)-bd_dom_sf"/>
</dbReference>
<dbReference type="InterPro" id="IPR045312">
    <property type="entry name" value="PCBER-like"/>
</dbReference>
<keyword evidence="6" id="KW-1185">Reference proteome</keyword>
<evidence type="ECO:0000256" key="2">
    <source>
        <dbReference type="ARBA" id="ARBA00022857"/>
    </source>
</evidence>
<dbReference type="InterPro" id="IPR050608">
    <property type="entry name" value="NmrA-type/Isoflavone_red_sf"/>
</dbReference>
<reference evidence="5 6" key="1">
    <citation type="submission" date="2024-11" db="EMBL/GenBank/DDBJ databases">
        <title>Chromosome-level genome assembly of Eucalyptus globulus Labill. provides insights into its genome evolution.</title>
        <authorList>
            <person name="Li X."/>
        </authorList>
    </citation>
    <scope>NUCLEOTIDE SEQUENCE [LARGE SCALE GENOMIC DNA]</scope>
    <source>
        <strain evidence="5">CL2024</strain>
        <tissue evidence="5">Fresh tender leaves</tissue>
    </source>
</reference>
<comment type="caution">
    <text evidence="5">The sequence shown here is derived from an EMBL/GenBank/DDBJ whole genome shotgun (WGS) entry which is preliminary data.</text>
</comment>
<evidence type="ECO:0000313" key="6">
    <source>
        <dbReference type="Proteomes" id="UP001634007"/>
    </source>
</evidence>
<keyword evidence="3" id="KW-0560">Oxidoreductase</keyword>
<protein>
    <recommendedName>
        <fullName evidence="4">NmrA-like domain-containing protein</fullName>
    </recommendedName>
</protein>
<dbReference type="Pfam" id="PF05368">
    <property type="entry name" value="NmrA"/>
    <property type="match status" value="1"/>
</dbReference>
<organism evidence="5 6">
    <name type="scientific">Eucalyptus globulus</name>
    <name type="common">Tasmanian blue gum</name>
    <dbReference type="NCBI Taxonomy" id="34317"/>
    <lineage>
        <taxon>Eukaryota</taxon>
        <taxon>Viridiplantae</taxon>
        <taxon>Streptophyta</taxon>
        <taxon>Embryophyta</taxon>
        <taxon>Tracheophyta</taxon>
        <taxon>Spermatophyta</taxon>
        <taxon>Magnoliopsida</taxon>
        <taxon>eudicotyledons</taxon>
        <taxon>Gunneridae</taxon>
        <taxon>Pentapetalae</taxon>
        <taxon>rosids</taxon>
        <taxon>malvids</taxon>
        <taxon>Myrtales</taxon>
        <taxon>Myrtaceae</taxon>
        <taxon>Myrtoideae</taxon>
        <taxon>Eucalypteae</taxon>
        <taxon>Eucalyptus</taxon>
    </lineage>
</organism>
<dbReference type="Proteomes" id="UP001634007">
    <property type="component" value="Unassembled WGS sequence"/>
</dbReference>
<dbReference type="PANTHER" id="PTHR43349:SF35">
    <property type="entry name" value="PHENYLCOUMARAN BENZYLIC ETHER REDUCTASE 1"/>
    <property type="match status" value="1"/>
</dbReference>
<dbReference type="SUPFAM" id="SSF51735">
    <property type="entry name" value="NAD(P)-binding Rossmann-fold domains"/>
    <property type="match status" value="1"/>
</dbReference>
<dbReference type="GO" id="GO:0016491">
    <property type="term" value="F:oxidoreductase activity"/>
    <property type="evidence" value="ECO:0007669"/>
    <property type="project" value="UniProtKB-KW"/>
</dbReference>
<feature type="domain" description="NmrA-like" evidence="4">
    <location>
        <begin position="3"/>
        <end position="304"/>
    </location>
</feature>
<keyword evidence="2" id="KW-0521">NADP</keyword>
<name>A0ABD3KGB4_EUCGL</name>
<dbReference type="EMBL" id="JBJKBG010000005">
    <property type="protein sequence ID" value="KAL3737874.1"/>
    <property type="molecule type" value="Genomic_DNA"/>
</dbReference>
<evidence type="ECO:0000256" key="3">
    <source>
        <dbReference type="ARBA" id="ARBA00023002"/>
    </source>
</evidence>
<dbReference type="InterPro" id="IPR008030">
    <property type="entry name" value="NmrA-like"/>
</dbReference>
<proteinExistence type="inferred from homology"/>
<evidence type="ECO:0000313" key="5">
    <source>
        <dbReference type="EMBL" id="KAL3737874.1"/>
    </source>
</evidence>
<dbReference type="CDD" id="cd05259">
    <property type="entry name" value="PCBER_SDR_a"/>
    <property type="match status" value="1"/>
</dbReference>
<gene>
    <name evidence="5" type="ORF">ACJRO7_019407</name>
</gene>